<dbReference type="SUPFAM" id="SSF48208">
    <property type="entry name" value="Six-hairpin glycosidases"/>
    <property type="match status" value="1"/>
</dbReference>
<feature type="domain" description="DUF4964" evidence="1">
    <location>
        <begin position="33"/>
        <end position="95"/>
    </location>
</feature>
<protein>
    <submittedName>
        <fullName evidence="4">DUF4965 domain-containing protein</fullName>
    </submittedName>
</protein>
<name>A0ABT3FU30_9BACT</name>
<evidence type="ECO:0000259" key="2">
    <source>
        <dbReference type="Pfam" id="PF16335"/>
    </source>
</evidence>
<feature type="domain" description="Glutaminase A N-terminal" evidence="3">
    <location>
        <begin position="110"/>
        <end position="337"/>
    </location>
</feature>
<dbReference type="EMBL" id="JAPDDS010000014">
    <property type="protein sequence ID" value="MCW1887082.1"/>
    <property type="molecule type" value="Genomic_DNA"/>
</dbReference>
<evidence type="ECO:0000313" key="5">
    <source>
        <dbReference type="Proteomes" id="UP001207930"/>
    </source>
</evidence>
<dbReference type="PANTHER" id="PTHR31987:SF1">
    <property type="entry name" value="GLUTAMINASE A"/>
    <property type="match status" value="1"/>
</dbReference>
<evidence type="ECO:0000259" key="3">
    <source>
        <dbReference type="Pfam" id="PF17168"/>
    </source>
</evidence>
<dbReference type="Pfam" id="PF17168">
    <property type="entry name" value="DUF5127"/>
    <property type="match status" value="1"/>
</dbReference>
<dbReference type="InterPro" id="IPR008928">
    <property type="entry name" value="6-hairpin_glycosidase_sf"/>
</dbReference>
<feature type="domain" description="Glutaminase A central" evidence="2">
    <location>
        <begin position="343"/>
        <end position="685"/>
    </location>
</feature>
<dbReference type="InterPro" id="IPR032514">
    <property type="entry name" value="GtaA_central"/>
</dbReference>
<dbReference type="Gene3D" id="2.60.120.260">
    <property type="entry name" value="Galactose-binding domain-like"/>
    <property type="match status" value="1"/>
</dbReference>
<dbReference type="InterPro" id="IPR032515">
    <property type="entry name" value="DUF4964"/>
</dbReference>
<dbReference type="InterPro" id="IPR052743">
    <property type="entry name" value="Glutaminase_GtaA"/>
</dbReference>
<dbReference type="Proteomes" id="UP001207930">
    <property type="component" value="Unassembled WGS sequence"/>
</dbReference>
<dbReference type="RefSeq" id="WP_264503036.1">
    <property type="nucleotide sequence ID" value="NZ_JAPDDS010000014.1"/>
</dbReference>
<organism evidence="4 5">
    <name type="scientific">Luteolibacter flavescens</name>
    <dbReference type="NCBI Taxonomy" id="1859460"/>
    <lineage>
        <taxon>Bacteria</taxon>
        <taxon>Pseudomonadati</taxon>
        <taxon>Verrucomicrobiota</taxon>
        <taxon>Verrucomicrobiia</taxon>
        <taxon>Verrucomicrobiales</taxon>
        <taxon>Verrucomicrobiaceae</taxon>
        <taxon>Luteolibacter</taxon>
    </lineage>
</organism>
<dbReference type="SUPFAM" id="SSF49785">
    <property type="entry name" value="Galactose-binding domain-like"/>
    <property type="match status" value="1"/>
</dbReference>
<keyword evidence="5" id="KW-1185">Reference proteome</keyword>
<dbReference type="InterPro" id="IPR008979">
    <property type="entry name" value="Galactose-bd-like_sf"/>
</dbReference>
<proteinExistence type="predicted"/>
<gene>
    <name evidence="4" type="ORF">OKA04_20255</name>
</gene>
<accession>A0ABT3FU30</accession>
<dbReference type="InterPro" id="IPR012341">
    <property type="entry name" value="6hp_glycosidase-like_sf"/>
</dbReference>
<dbReference type="Gene3D" id="1.50.10.10">
    <property type="match status" value="1"/>
</dbReference>
<reference evidence="4 5" key="1">
    <citation type="submission" date="2022-10" db="EMBL/GenBank/DDBJ databases">
        <title>Luteolibacter flavescens strain MCCC 1K03193, whole genome shotgun sequencing project.</title>
        <authorList>
            <person name="Zhao G."/>
            <person name="Shen L."/>
        </authorList>
    </citation>
    <scope>NUCLEOTIDE SEQUENCE [LARGE SCALE GENOMIC DNA]</scope>
    <source>
        <strain evidence="4 5">MCCC 1K03193</strain>
    </source>
</reference>
<dbReference type="Pfam" id="PF16335">
    <property type="entry name" value="GtaA_6_Hairpin"/>
    <property type="match status" value="1"/>
</dbReference>
<dbReference type="Pfam" id="PF16334">
    <property type="entry name" value="DUF4964"/>
    <property type="match status" value="1"/>
</dbReference>
<comment type="caution">
    <text evidence="4">The sequence shown here is derived from an EMBL/GenBank/DDBJ whole genome shotgun (WGS) entry which is preliminary data.</text>
</comment>
<dbReference type="PANTHER" id="PTHR31987">
    <property type="entry name" value="GLUTAMINASE A-RELATED"/>
    <property type="match status" value="1"/>
</dbReference>
<evidence type="ECO:0000313" key="4">
    <source>
        <dbReference type="EMBL" id="MCW1887082.1"/>
    </source>
</evidence>
<sequence>MKHHSILNPKAVLLAASTLSLTLAHGQLRQAPAGENDVIPPSTPLVACDPYFSIWSPGDTLNGVETTHWTGKQHQLTSLVKIDGQAFRVMGATPLATPALEQKSLTVLPTRTIYTFEGAGVSMSLTFMTPALPDDISLLSRPVTYLSYEFKSTDGKPHDVSVFFGASGELTVNTPDQDVTWNDASADGLAVVRMGSKDQPVLQKKGDDQRIDWGYLYLAAPEGDTAGRAFGAPNELGIAFAGNGLGQQKGAKGEADRADGVGAGLELKSFQVGNDPVSKWAMIAYDDIYAIQFNRKNLRAYWRKDGWEAKDLLAASAKEFAELSKRCEAFDTELMADMEKIGGVKYAKLAALSYRHCFAAGKFVADDNGQPLQFSKENHSNGCIATSDVFYPMAPQFLLLSPSLAKSFLAPFMEYAKSDRWKFPFAPHDLGTYPHANGQVYGGGEKTEHDQMPVEESGNLLLLMAALAQMEGNADYAGLYWSRLEQWAEYLKKEGYDPANQLCTDDFAGHMAHNVNLSAKAICALAAFGKLCDMRGEKEKAAEYTALAKDFAQRWVKEAKDGDHYRLAFDRPGTWSQKYNLVWDKILGLGLFPDEVLRTEMDFYLKKQNAYGLPLDNRRDYTKLDWIVWTASLTQDRSDFEALIAPIIKFVNEGPVRLPMGDWYDTVNARKEGFTARPVVGGVFLPALYHKDLWTKWASRDVTKAKGWAPMPEYIEPVLTTIVPSGIEKDGIVWSYTTDRPEGEWFATGYDDSKWKKGAAGFGAGGPPNAKIRTRWNSSDIWVRREIEMPSSIPDSIQLHVYFDEDIEVFINGVRAAAAGGFVTDLSLVPLLPEGKAALKPGKNVIAVHCKQTTGGQYLDLGIVDVKPGEKKSK</sequence>
<dbReference type="InterPro" id="IPR033433">
    <property type="entry name" value="GtaA_N"/>
</dbReference>
<evidence type="ECO:0000259" key="1">
    <source>
        <dbReference type="Pfam" id="PF16334"/>
    </source>
</evidence>